<reference evidence="2 3" key="1">
    <citation type="submission" date="2010-05" db="EMBL/GenBank/DDBJ databases">
        <title>The Genome Sequence of Thecamonas trahens ATCC 50062.</title>
        <authorList>
            <consortium name="The Broad Institute Genome Sequencing Platform"/>
            <person name="Russ C."/>
            <person name="Cuomo C."/>
            <person name="Shea T."/>
            <person name="Young S.K."/>
            <person name="Zeng Q."/>
            <person name="Koehrsen M."/>
            <person name="Haas B."/>
            <person name="Borodovsky M."/>
            <person name="Guigo R."/>
            <person name="Alvarado L."/>
            <person name="Berlin A."/>
            <person name="Bochicchio J."/>
            <person name="Borenstein D."/>
            <person name="Chapman S."/>
            <person name="Chen Z."/>
            <person name="Freedman E."/>
            <person name="Gellesch M."/>
            <person name="Goldberg J."/>
            <person name="Griggs A."/>
            <person name="Gujja S."/>
            <person name="Heilman E."/>
            <person name="Heiman D."/>
            <person name="Hepburn T."/>
            <person name="Howarth C."/>
            <person name="Jen D."/>
            <person name="Larson L."/>
            <person name="Mehta T."/>
            <person name="Park D."/>
            <person name="Pearson M."/>
            <person name="Roberts A."/>
            <person name="Saif S."/>
            <person name="Shenoy N."/>
            <person name="Sisk P."/>
            <person name="Stolte C."/>
            <person name="Sykes S."/>
            <person name="Thomson T."/>
            <person name="Walk T."/>
            <person name="White J."/>
            <person name="Yandava C."/>
            <person name="Burger G."/>
            <person name="Gray M.W."/>
            <person name="Holland P.W.H."/>
            <person name="King N."/>
            <person name="Lang F.B.F."/>
            <person name="Roger A.J."/>
            <person name="Ruiz-Trillo I."/>
            <person name="Lander E."/>
            <person name="Nusbaum C."/>
        </authorList>
    </citation>
    <scope>NUCLEOTIDE SEQUENCE [LARGE SCALE GENOMIC DNA]</scope>
    <source>
        <strain evidence="2 3">ATCC 50062</strain>
    </source>
</reference>
<accession>A0A0L0D4M9</accession>
<keyword evidence="1" id="KW-0472">Membrane</keyword>
<feature type="transmembrane region" description="Helical" evidence="1">
    <location>
        <begin position="348"/>
        <end position="366"/>
    </location>
</feature>
<dbReference type="GeneID" id="25563287"/>
<dbReference type="Proteomes" id="UP000054408">
    <property type="component" value="Unassembled WGS sequence"/>
</dbReference>
<keyword evidence="1" id="KW-1133">Transmembrane helix</keyword>
<feature type="transmembrane region" description="Helical" evidence="1">
    <location>
        <begin position="314"/>
        <end position="336"/>
    </location>
</feature>
<dbReference type="OrthoDB" id="291792at2759"/>
<organism evidence="2 3">
    <name type="scientific">Thecamonas trahens ATCC 50062</name>
    <dbReference type="NCBI Taxonomy" id="461836"/>
    <lineage>
        <taxon>Eukaryota</taxon>
        <taxon>Apusozoa</taxon>
        <taxon>Apusomonadida</taxon>
        <taxon>Apusomonadidae</taxon>
        <taxon>Thecamonas</taxon>
    </lineage>
</organism>
<feature type="transmembrane region" description="Helical" evidence="1">
    <location>
        <begin position="399"/>
        <end position="425"/>
    </location>
</feature>
<gene>
    <name evidence="2" type="ORF">AMSG_03704</name>
</gene>
<dbReference type="InterPro" id="IPR026749">
    <property type="entry name" value="Tmem135"/>
</dbReference>
<keyword evidence="3" id="KW-1185">Reference proteome</keyword>
<evidence type="ECO:0000313" key="2">
    <source>
        <dbReference type="EMBL" id="KNC47274.1"/>
    </source>
</evidence>
<dbReference type="RefSeq" id="XP_013759617.1">
    <property type="nucleotide sequence ID" value="XM_013904163.1"/>
</dbReference>
<dbReference type="eggNOG" id="KOG1398">
    <property type="taxonomic scope" value="Eukaryota"/>
</dbReference>
<dbReference type="AlphaFoldDB" id="A0A0L0D4M9"/>
<dbReference type="PANTHER" id="PTHR12459">
    <property type="entry name" value="TRANSMEMBRANE PROTEIN 135-RELATED"/>
    <property type="match status" value="1"/>
</dbReference>
<evidence type="ECO:0000256" key="1">
    <source>
        <dbReference type="SAM" id="Phobius"/>
    </source>
</evidence>
<sequence>MSATAYTTYPGPSPTFRITLATLPPANLLPPPATLRLTAHLHFASPATSPRLVSVHVEPRPCPVGKGGDASSPPLPPPAWASGSDRQFGAYLRALRPAHLSPAEPGAWRSVTFDLPLARDSARFDVVVREDARTSSFRAILAHAAIVLAPETLATPAASEASQLPPGTTLDAAIDAAQASADFVGGAVIGAPHVTIQRTKSHGLDPLARVFEVVVPPNPSGTFPGLKGGLRLTDDKAAGAEWVPVGPAPPAPLDQGLYPCPLGHRGYPCRLFWLARMAECFRGGLKFYAPIHLVPLLLFRPRALASPRAVLRTLLNICGSAGFVAAYNGIGIGLLCKFRNAAGRDAQIHTIIAGTLSGAAVLLEAASRRKEMALYCVPRALDAAWRVLFGEKPLLGLPAAVLVALLHALALGLTGGALAVAPAAFKGTYRSILSRALLM</sequence>
<name>A0A0L0D4M9_THETB</name>
<keyword evidence="1" id="KW-0812">Transmembrane</keyword>
<evidence type="ECO:0000313" key="3">
    <source>
        <dbReference type="Proteomes" id="UP000054408"/>
    </source>
</evidence>
<dbReference type="EMBL" id="GL349446">
    <property type="protein sequence ID" value="KNC47274.1"/>
    <property type="molecule type" value="Genomic_DNA"/>
</dbReference>
<dbReference type="PANTHER" id="PTHR12459:SF15">
    <property type="entry name" value="TRANSMEMBRANE PROTEIN 135"/>
    <property type="match status" value="1"/>
</dbReference>
<proteinExistence type="predicted"/>
<protein>
    <recommendedName>
        <fullName evidence="4">Transmembrane protein 135 N-terminal domain-containing protein</fullName>
    </recommendedName>
</protein>
<evidence type="ECO:0008006" key="4">
    <source>
        <dbReference type="Google" id="ProtNLM"/>
    </source>
</evidence>